<dbReference type="Gene3D" id="3.30.565.10">
    <property type="entry name" value="Histidine kinase-like ATPase, C-terminal domain"/>
    <property type="match status" value="1"/>
</dbReference>
<dbReference type="PROSITE" id="PS50112">
    <property type="entry name" value="PAS"/>
    <property type="match status" value="1"/>
</dbReference>
<dbReference type="InterPro" id="IPR013655">
    <property type="entry name" value="PAS_fold_3"/>
</dbReference>
<dbReference type="InterPro" id="IPR001610">
    <property type="entry name" value="PAC"/>
</dbReference>
<dbReference type="Proteomes" id="UP000239872">
    <property type="component" value="Unassembled WGS sequence"/>
</dbReference>
<evidence type="ECO:0000256" key="3">
    <source>
        <dbReference type="ARBA" id="ARBA00022553"/>
    </source>
</evidence>
<evidence type="ECO:0000256" key="5">
    <source>
        <dbReference type="ARBA" id="ARBA00022777"/>
    </source>
</evidence>
<evidence type="ECO:0000313" key="10">
    <source>
        <dbReference type="Proteomes" id="UP000239872"/>
    </source>
</evidence>
<dbReference type="InterPro" id="IPR052162">
    <property type="entry name" value="Sensor_kinase/Photoreceptor"/>
</dbReference>
<feature type="domain" description="PAC" evidence="8">
    <location>
        <begin position="195"/>
        <end position="248"/>
    </location>
</feature>
<dbReference type="InterPro" id="IPR005467">
    <property type="entry name" value="His_kinase_dom"/>
</dbReference>
<dbReference type="InterPro" id="IPR003594">
    <property type="entry name" value="HATPase_dom"/>
</dbReference>
<proteinExistence type="predicted"/>
<dbReference type="Pfam" id="PF08447">
    <property type="entry name" value="PAS_3"/>
    <property type="match status" value="1"/>
</dbReference>
<dbReference type="InterPro" id="IPR004358">
    <property type="entry name" value="Sig_transdc_His_kin-like_C"/>
</dbReference>
<dbReference type="InterPro" id="IPR000014">
    <property type="entry name" value="PAS"/>
</dbReference>
<dbReference type="EMBL" id="PPSL01000005">
    <property type="protein sequence ID" value="PQJ09768.1"/>
    <property type="molecule type" value="Genomic_DNA"/>
</dbReference>
<accession>A0A2S7SST9</accession>
<evidence type="ECO:0000259" key="7">
    <source>
        <dbReference type="PROSITE" id="PS50112"/>
    </source>
</evidence>
<dbReference type="SUPFAM" id="SSF55785">
    <property type="entry name" value="PYP-like sensor domain (PAS domain)"/>
    <property type="match status" value="2"/>
</dbReference>
<dbReference type="SMART" id="SM00091">
    <property type="entry name" value="PAS"/>
    <property type="match status" value="2"/>
</dbReference>
<keyword evidence="4" id="KW-0808">Transferase</keyword>
<keyword evidence="10" id="KW-1185">Reference proteome</keyword>
<dbReference type="Pfam" id="PF02518">
    <property type="entry name" value="HATPase_c"/>
    <property type="match status" value="1"/>
</dbReference>
<comment type="caution">
    <text evidence="9">The sequence shown here is derived from an EMBL/GenBank/DDBJ whole genome shotgun (WGS) entry which is preliminary data.</text>
</comment>
<dbReference type="PANTHER" id="PTHR43304:SF1">
    <property type="entry name" value="PAC DOMAIN-CONTAINING PROTEIN"/>
    <property type="match status" value="1"/>
</dbReference>
<dbReference type="EC" id="2.7.13.3" evidence="2"/>
<evidence type="ECO:0000256" key="4">
    <source>
        <dbReference type="ARBA" id="ARBA00022679"/>
    </source>
</evidence>
<dbReference type="InterPro" id="IPR036890">
    <property type="entry name" value="HATPase_C_sf"/>
</dbReference>
<dbReference type="PANTHER" id="PTHR43304">
    <property type="entry name" value="PHYTOCHROME-LIKE PROTEIN CPH1"/>
    <property type="match status" value="1"/>
</dbReference>
<dbReference type="InterPro" id="IPR000700">
    <property type="entry name" value="PAS-assoc_C"/>
</dbReference>
<evidence type="ECO:0000256" key="2">
    <source>
        <dbReference type="ARBA" id="ARBA00012438"/>
    </source>
</evidence>
<dbReference type="GO" id="GO:0004673">
    <property type="term" value="F:protein histidine kinase activity"/>
    <property type="evidence" value="ECO:0007669"/>
    <property type="project" value="UniProtKB-EC"/>
</dbReference>
<name>A0A2S7SST9_9BACT</name>
<dbReference type="AlphaFoldDB" id="A0A2S7SST9"/>
<dbReference type="PROSITE" id="PS50109">
    <property type="entry name" value="HIS_KIN"/>
    <property type="match status" value="1"/>
</dbReference>
<organism evidence="9 10">
    <name type="scientific">Flavipsychrobacter stenotrophus</name>
    <dbReference type="NCBI Taxonomy" id="2077091"/>
    <lineage>
        <taxon>Bacteria</taxon>
        <taxon>Pseudomonadati</taxon>
        <taxon>Bacteroidota</taxon>
        <taxon>Chitinophagia</taxon>
        <taxon>Chitinophagales</taxon>
        <taxon>Chitinophagaceae</taxon>
        <taxon>Flavipsychrobacter</taxon>
    </lineage>
</organism>
<keyword evidence="3" id="KW-0597">Phosphoprotein</keyword>
<evidence type="ECO:0000259" key="6">
    <source>
        <dbReference type="PROSITE" id="PS50109"/>
    </source>
</evidence>
<dbReference type="SMART" id="SM00086">
    <property type="entry name" value="PAC"/>
    <property type="match status" value="2"/>
</dbReference>
<feature type="domain" description="PAC" evidence="8">
    <location>
        <begin position="323"/>
        <end position="375"/>
    </location>
</feature>
<evidence type="ECO:0000259" key="8">
    <source>
        <dbReference type="PROSITE" id="PS50113"/>
    </source>
</evidence>
<reference evidence="9 10" key="1">
    <citation type="submission" date="2018-01" db="EMBL/GenBank/DDBJ databases">
        <title>A novel member of the phylum Bacteroidetes isolated from glacier ice.</title>
        <authorList>
            <person name="Liu Q."/>
            <person name="Xin Y.-H."/>
        </authorList>
    </citation>
    <scope>NUCLEOTIDE SEQUENCE [LARGE SCALE GENOMIC DNA]</scope>
    <source>
        <strain evidence="9 10">RB1R16</strain>
    </source>
</reference>
<protein>
    <recommendedName>
        <fullName evidence="2">histidine kinase</fullName>
        <ecNumber evidence="2">2.7.13.3</ecNumber>
    </recommendedName>
</protein>
<dbReference type="Pfam" id="PF13426">
    <property type="entry name" value="PAS_9"/>
    <property type="match status" value="1"/>
</dbReference>
<keyword evidence="5" id="KW-0418">Kinase</keyword>
<gene>
    <name evidence="9" type="ORF">CJD36_017730</name>
</gene>
<feature type="domain" description="Histidine kinase" evidence="6">
    <location>
        <begin position="400"/>
        <end position="604"/>
    </location>
</feature>
<dbReference type="PROSITE" id="PS50113">
    <property type="entry name" value="PAC"/>
    <property type="match status" value="2"/>
</dbReference>
<dbReference type="OrthoDB" id="9811889at2"/>
<comment type="catalytic activity">
    <reaction evidence="1">
        <text>ATP + protein L-histidine = ADP + protein N-phospho-L-histidine.</text>
        <dbReference type="EC" id="2.7.13.3"/>
    </reaction>
</comment>
<dbReference type="RefSeq" id="WP_105040540.1">
    <property type="nucleotide sequence ID" value="NZ_PPSL01000005.1"/>
</dbReference>
<dbReference type="SMART" id="SM00387">
    <property type="entry name" value="HATPase_c"/>
    <property type="match status" value="1"/>
</dbReference>
<dbReference type="InterPro" id="IPR035965">
    <property type="entry name" value="PAS-like_dom_sf"/>
</dbReference>
<dbReference type="SUPFAM" id="SSF55874">
    <property type="entry name" value="ATPase domain of HSP90 chaperone/DNA topoisomerase II/histidine kinase"/>
    <property type="match status" value="1"/>
</dbReference>
<evidence type="ECO:0000313" key="9">
    <source>
        <dbReference type="EMBL" id="PQJ09768.1"/>
    </source>
</evidence>
<evidence type="ECO:0000256" key="1">
    <source>
        <dbReference type="ARBA" id="ARBA00000085"/>
    </source>
</evidence>
<feature type="domain" description="PAS" evidence="7">
    <location>
        <begin position="120"/>
        <end position="191"/>
    </location>
</feature>
<dbReference type="Gene3D" id="3.30.450.20">
    <property type="entry name" value="PAS domain"/>
    <property type="match status" value="2"/>
</dbReference>
<dbReference type="PRINTS" id="PR00344">
    <property type="entry name" value="BCTRLSENSOR"/>
</dbReference>
<sequence>MKSVVDPTVQILLQIGERVISVSPEHHVIEEWNRNSFKEKTDNILKDNDETFISSRYIVNHCSSSVSTAFTKGLSGYTEITFFDGIGLLEYGIRVLPYPTANIVFLVVERTKAVEGFQQIEDKWKLALDASGDGVWDIDIVAGTIIFSEKWQEMFGYSSSEITTIQDWADKIFPEDITAAEKSIKKYLASETPNYTVEVRYKCKNGSYKWILSRGIVIARQEDGTPTRFIGVHTDIHKRKLEEDELRVNKETFSNSFNYSGTGKALLSPGGQWLEVNDVLCRMTEYSKDELLNLHYRDITYPDDIDIDLALIGQLLNKEIPAYSIEKRYVTRSRKIVATLLTVTLVFDNADIPKYFICDVVDITSHKELSNQLLRKNMELETTSESLGNKIKQLENLNHIVAHNLRGPVSNIKFLSEESEVFKEGEALKWISECSDKLISELDFLLELSQIKLNTEITKDDCVIGEIVNGISLQLQGTIYEKNAKIFLDLAVPTIQYPRIYLESILYNLISNALKYSKKEGQPAITITTCMSKGKISLSVRDNGLGIDMVKHKDQVFKLNQVFHEGYDSKGVGLFITKTQIEALGGNILVKSKPDEGSEFIVTF</sequence>
<dbReference type="NCBIfam" id="TIGR00229">
    <property type="entry name" value="sensory_box"/>
    <property type="match status" value="2"/>
</dbReference>
<dbReference type="CDD" id="cd00130">
    <property type="entry name" value="PAS"/>
    <property type="match status" value="2"/>
</dbReference>